<evidence type="ECO:0000256" key="7">
    <source>
        <dbReference type="ARBA" id="ARBA00022801"/>
    </source>
</evidence>
<evidence type="ECO:0000256" key="15">
    <source>
        <dbReference type="SAM" id="Phobius"/>
    </source>
</evidence>
<dbReference type="InterPro" id="IPR018371">
    <property type="entry name" value="Chitin-binding_1_CS"/>
</dbReference>
<evidence type="ECO:0000259" key="16">
    <source>
        <dbReference type="PROSITE" id="PS50941"/>
    </source>
</evidence>
<evidence type="ECO:0000256" key="6">
    <source>
        <dbReference type="ARBA" id="ARBA00022669"/>
    </source>
</evidence>
<keyword evidence="15" id="KW-1133">Transmembrane helix</keyword>
<dbReference type="SMART" id="SM00636">
    <property type="entry name" value="Glyco_18"/>
    <property type="match status" value="1"/>
</dbReference>
<dbReference type="EC" id="3.2.1.14" evidence="4"/>
<evidence type="ECO:0000259" key="17">
    <source>
        <dbReference type="PROSITE" id="PS51910"/>
    </source>
</evidence>
<feature type="domain" description="Chitin-binding type-1" evidence="16">
    <location>
        <begin position="122"/>
        <end position="167"/>
    </location>
</feature>
<dbReference type="Gene3D" id="3.30.60.10">
    <property type="entry name" value="Endochitinase-like"/>
    <property type="match status" value="1"/>
</dbReference>
<keyword evidence="5" id="KW-0964">Secreted</keyword>
<comment type="subcellular location">
    <subcellularLocation>
        <location evidence="2">Secreted</location>
    </subcellularLocation>
</comment>
<feature type="region of interest" description="Disordered" evidence="14">
    <location>
        <begin position="1265"/>
        <end position="1310"/>
    </location>
</feature>
<keyword evidence="6 12" id="KW-0147">Chitin-binding</keyword>
<dbReference type="SUPFAM" id="SSF54556">
    <property type="entry name" value="Chitinase insertion domain"/>
    <property type="match status" value="1"/>
</dbReference>
<name>A0AAV9HS04_9PEZI</name>
<evidence type="ECO:0000256" key="3">
    <source>
        <dbReference type="ARBA" id="ARBA00008682"/>
    </source>
</evidence>
<organism evidence="18 19">
    <name type="scientific">Cladorrhinum samala</name>
    <dbReference type="NCBI Taxonomy" id="585594"/>
    <lineage>
        <taxon>Eukaryota</taxon>
        <taxon>Fungi</taxon>
        <taxon>Dikarya</taxon>
        <taxon>Ascomycota</taxon>
        <taxon>Pezizomycotina</taxon>
        <taxon>Sordariomycetes</taxon>
        <taxon>Sordariomycetidae</taxon>
        <taxon>Sordariales</taxon>
        <taxon>Podosporaceae</taxon>
        <taxon>Cladorrhinum</taxon>
    </lineage>
</organism>
<evidence type="ECO:0000256" key="10">
    <source>
        <dbReference type="ARBA" id="ARBA00023295"/>
    </source>
</evidence>
<feature type="disulfide bond" evidence="12">
    <location>
        <begin position="136"/>
        <end position="148"/>
    </location>
</feature>
<reference evidence="18" key="2">
    <citation type="submission" date="2023-06" db="EMBL/GenBank/DDBJ databases">
        <authorList>
            <consortium name="Lawrence Berkeley National Laboratory"/>
            <person name="Mondo S.J."/>
            <person name="Hensen N."/>
            <person name="Bonometti L."/>
            <person name="Westerberg I."/>
            <person name="Brannstrom I.O."/>
            <person name="Guillou S."/>
            <person name="Cros-Aarteil S."/>
            <person name="Calhoun S."/>
            <person name="Haridas S."/>
            <person name="Kuo A."/>
            <person name="Pangilinan J."/>
            <person name="Riley R."/>
            <person name="Labutti K."/>
            <person name="Andreopoulos B."/>
            <person name="Lipzen A."/>
            <person name="Chen C."/>
            <person name="Yanf M."/>
            <person name="Daum C."/>
            <person name="Ng V."/>
            <person name="Clum A."/>
            <person name="Steindorff A."/>
            <person name="Ohm R."/>
            <person name="Martin F."/>
            <person name="Silar P."/>
            <person name="Natvig D."/>
            <person name="Lalanne C."/>
            <person name="Gautier V."/>
            <person name="Ament-Velasquez S.L."/>
            <person name="Kruys A."/>
            <person name="Hutchinson M.I."/>
            <person name="Powell A.J."/>
            <person name="Barry K."/>
            <person name="Miller A.N."/>
            <person name="Grigoriev I.V."/>
            <person name="Debuchy R."/>
            <person name="Gladieux P."/>
            <person name="Thoren M.H."/>
            <person name="Johannesson H."/>
        </authorList>
    </citation>
    <scope>NUCLEOTIDE SEQUENCE</scope>
    <source>
        <strain evidence="18">PSN324</strain>
    </source>
</reference>
<dbReference type="GO" id="GO:0008061">
    <property type="term" value="F:chitin binding"/>
    <property type="evidence" value="ECO:0007669"/>
    <property type="project" value="UniProtKB-UniRule"/>
</dbReference>
<dbReference type="PROSITE" id="PS50941">
    <property type="entry name" value="CHIT_BIND_I_2"/>
    <property type="match status" value="1"/>
</dbReference>
<keyword evidence="15" id="KW-0812">Transmembrane</keyword>
<keyword evidence="9" id="KW-0119">Carbohydrate metabolism</keyword>
<dbReference type="PANTHER" id="PTHR11177:SF397">
    <property type="entry name" value="CHITINASE"/>
    <property type="match status" value="1"/>
</dbReference>
<evidence type="ECO:0000256" key="12">
    <source>
        <dbReference type="PROSITE-ProRule" id="PRU00261"/>
    </source>
</evidence>
<evidence type="ECO:0000256" key="1">
    <source>
        <dbReference type="ARBA" id="ARBA00000822"/>
    </source>
</evidence>
<dbReference type="EMBL" id="MU864957">
    <property type="protein sequence ID" value="KAK4463645.1"/>
    <property type="molecule type" value="Genomic_DNA"/>
</dbReference>
<evidence type="ECO:0000256" key="11">
    <source>
        <dbReference type="ARBA" id="ARBA00023326"/>
    </source>
</evidence>
<feature type="transmembrane region" description="Helical" evidence="15">
    <location>
        <begin position="17"/>
        <end position="36"/>
    </location>
</feature>
<dbReference type="Pfam" id="PF00704">
    <property type="entry name" value="Glyco_hydro_18"/>
    <property type="match status" value="1"/>
</dbReference>
<comment type="similarity">
    <text evidence="3">Belongs to the glycosyl hydrolase 18 family. Chitinase class V subfamily.</text>
</comment>
<keyword evidence="7 13" id="KW-0378">Hydrolase</keyword>
<feature type="disulfide bond" evidence="12">
    <location>
        <begin position="141"/>
        <end position="155"/>
    </location>
</feature>
<feature type="disulfide bond" evidence="12">
    <location>
        <begin position="161"/>
        <end position="165"/>
    </location>
</feature>
<dbReference type="GO" id="GO:0000272">
    <property type="term" value="P:polysaccharide catabolic process"/>
    <property type="evidence" value="ECO:0007669"/>
    <property type="project" value="UniProtKB-KW"/>
</dbReference>
<evidence type="ECO:0000256" key="4">
    <source>
        <dbReference type="ARBA" id="ARBA00012729"/>
    </source>
</evidence>
<feature type="compositionally biased region" description="Low complexity" evidence="14">
    <location>
        <begin position="1299"/>
        <end position="1310"/>
    </location>
</feature>
<keyword evidence="15" id="KW-0472">Membrane</keyword>
<comment type="caution">
    <text evidence="18">The sequence shown here is derived from an EMBL/GenBank/DDBJ whole genome shotgun (WGS) entry which is preliminary data.</text>
</comment>
<sequence>MAHPEALPSGSARRHPLLWLGLAASLVFFFGLTHYTNVHENSDLNRKLVSVDGDVFPDHVTRLSSAADPWPALIKRDEYVCSVEKPCKNGACCGSYFGGTTGTCGYGATFCGADCTSNCNATAECGRDAVPAGKTCPLNVCCSQWGFCGSTHEFCAPELKCQNNCVEHPSPPAGGNAGSVKNRVIGYYEAWAARRACYSFPPSAIPVQGLTHVNFAFAYIEPGSFKITTMDAATPESLFTQAADIRTLKSGSENLEVWVSIGGWTFSDNETVTQPVWSDIASSEPNRKKFADNLVSFMKQYGFDGVDLDWEYPGAGDRGGKPYDVENFVKMLKTMRETFNAAGGYGITFTIPSSYWYLRWFDLPGLLEHADWVNLMSYDIHGVWDGSNPIGNRVLAHTNLTEIQLAAELLWRVQVPPSKVVLGVGFYGRSFQLEDASCGTPGCAFKGPAEAGLCTKNPGTLAYFEIMDILDKQKPKPVHDKEAAVKYIQFGGANDQWISYDDEETLKQKVDWADKNGLGGLMVWSIDQDDTNFSALKGLTGQDLPTFASILSKQKAASASWASQNGQSCKMTDCMKDDKVGNWGAAWAIVPGGEKFKDNCGKNENKYIICPVNQMPSACQWRGGESGCGCHGQCHAGEVTLFHSKHGSRNCCKPGQQAFCCESNTWSNLVEGCYFAKDYNCPADKYIASWRYWREPFDSFDGEYHHTKQAYCCPVDFNSCHWIGKGSCDDNECADWEIEMLTDTLGDGMTICMPGFINRDRVLCCKPPTNLHPFLPVPLENLFPTLPPTTSVPNFDLQQIAHAETPTGTDSSPQAFGWVVIDGPQDAVTSLTKRDGTHLEFLNCEPGTPKHAVNTTYTLQYICMDDSAESNCDAVHQGGAEGTIIKLPEGCGYATYGVVHDIRPAADNVTISRDLLKRAPANPVVHEMRFSYDFSRVKRGTSEVYIRTDYAWDHEYWTDIVAASPMTKRSHKREGDKTVGKRFWSAKESVWRNLINRVRTSAVTGPMGTYKPELLSKSFDRLIYQQDSSSKCGGKSGFLSAKLTGTVSNTLRWGFTMVGTISPTLAFEEAYGFFDSDLYLSGALRFQGSGELAIAGSTKTADLFLSDLSDYAFSHPGIVSFTPKMNLGVSLVGAGQIDGNFSVSFLGGSSSTMRVHAPPSLGSMSGDLRGESVNNAWSGNVQALRTSATGPDGTVFGANMNLRSWMDIKVYSLGSTVAAGKAEFVAQTSHYVRVSTDGNTVNVTEGARQASVEAYSASISKAWDQDQSSHNVGRESHAHVVSSAGSPGEDPPGGGSSGGSSNSPPNWSGSAVLRGEYMTCGNTRQNRIECLHPTNLSKLLPGIDIDPANGERYDRRRRSMPTSLAPLLDPRGTGGRRKYTVRGPNGLTFEIWSHTYPNGLNGRFLHNLNSNAGYWTVSNPGDCSDFTMTDDGDPDDGTEFVTEHTVELSYLAQLLTFMLTGEIQMPDGTVYSAYSASPIDPTLLGSGSWFQTPWAQWDPAGQHPDGGISPLDEAFRIMGDLINFTGFVNAESFMNAIKMRLWNGMMPVSGDSWAENQWDDTSADRGPARFEEAMTALRTVVSVFDYLNADGVNEHMCSIINQLHDFFARFDEAVHRASGQTITTQTVNFHDEFFPYVIVPRIESVEPWVYDRLDHLRGLWVDRRTQLLAGPGPAPQNELNTISGILAEIEDFRERAEDAMIIDTSGMQHGAPPPPP</sequence>
<dbReference type="InterPro" id="IPR001223">
    <property type="entry name" value="Glyco_hydro18_cat"/>
</dbReference>
<evidence type="ECO:0000256" key="8">
    <source>
        <dbReference type="ARBA" id="ARBA00023024"/>
    </source>
</evidence>
<dbReference type="Proteomes" id="UP001321749">
    <property type="component" value="Unassembled WGS sequence"/>
</dbReference>
<evidence type="ECO:0000313" key="18">
    <source>
        <dbReference type="EMBL" id="KAK4463645.1"/>
    </source>
</evidence>
<evidence type="ECO:0000256" key="14">
    <source>
        <dbReference type="SAM" id="MobiDB-lite"/>
    </source>
</evidence>
<keyword evidence="10 13" id="KW-0326">Glycosidase</keyword>
<keyword evidence="11" id="KW-0624">Polysaccharide degradation</keyword>
<dbReference type="CDD" id="cd00035">
    <property type="entry name" value="ChtBD1"/>
    <property type="match status" value="1"/>
</dbReference>
<dbReference type="Gene3D" id="3.10.50.10">
    <property type="match status" value="1"/>
</dbReference>
<evidence type="ECO:0000256" key="13">
    <source>
        <dbReference type="RuleBase" id="RU000489"/>
    </source>
</evidence>
<dbReference type="InterPro" id="IPR001579">
    <property type="entry name" value="Glyco_hydro_18_chit_AS"/>
</dbReference>
<comment type="caution">
    <text evidence="12">Lacks conserved residue(s) required for the propagation of feature annotation.</text>
</comment>
<comment type="catalytic activity">
    <reaction evidence="1">
        <text>Random endo-hydrolysis of N-acetyl-beta-D-glucosaminide (1-&gt;4)-beta-linkages in chitin and chitodextrins.</text>
        <dbReference type="EC" id="3.2.1.14"/>
    </reaction>
</comment>
<keyword evidence="12" id="KW-1015">Disulfide bond</keyword>
<evidence type="ECO:0000256" key="5">
    <source>
        <dbReference type="ARBA" id="ARBA00022525"/>
    </source>
</evidence>
<dbReference type="Pfam" id="PF00187">
    <property type="entry name" value="Chitin_bind_1"/>
    <property type="match status" value="1"/>
</dbReference>
<dbReference type="SMART" id="SM00270">
    <property type="entry name" value="ChtBD1"/>
    <property type="match status" value="2"/>
</dbReference>
<dbReference type="GO" id="GO:0006032">
    <property type="term" value="P:chitin catabolic process"/>
    <property type="evidence" value="ECO:0007669"/>
    <property type="project" value="UniProtKB-KW"/>
</dbReference>
<evidence type="ECO:0000256" key="2">
    <source>
        <dbReference type="ARBA" id="ARBA00004613"/>
    </source>
</evidence>
<dbReference type="InterPro" id="IPR036861">
    <property type="entry name" value="Endochitinase-like_sf"/>
</dbReference>
<dbReference type="InterPro" id="IPR001002">
    <property type="entry name" value="Chitin-bd_1"/>
</dbReference>
<reference evidence="18" key="1">
    <citation type="journal article" date="2023" name="Mol. Phylogenet. Evol.">
        <title>Genome-scale phylogeny and comparative genomics of the fungal order Sordariales.</title>
        <authorList>
            <person name="Hensen N."/>
            <person name="Bonometti L."/>
            <person name="Westerberg I."/>
            <person name="Brannstrom I.O."/>
            <person name="Guillou S."/>
            <person name="Cros-Aarteil S."/>
            <person name="Calhoun S."/>
            <person name="Haridas S."/>
            <person name="Kuo A."/>
            <person name="Mondo S."/>
            <person name="Pangilinan J."/>
            <person name="Riley R."/>
            <person name="LaButti K."/>
            <person name="Andreopoulos B."/>
            <person name="Lipzen A."/>
            <person name="Chen C."/>
            <person name="Yan M."/>
            <person name="Daum C."/>
            <person name="Ng V."/>
            <person name="Clum A."/>
            <person name="Steindorff A."/>
            <person name="Ohm R.A."/>
            <person name="Martin F."/>
            <person name="Silar P."/>
            <person name="Natvig D.O."/>
            <person name="Lalanne C."/>
            <person name="Gautier V."/>
            <person name="Ament-Velasquez S.L."/>
            <person name="Kruys A."/>
            <person name="Hutchinson M.I."/>
            <person name="Powell A.J."/>
            <person name="Barry K."/>
            <person name="Miller A.N."/>
            <person name="Grigoriev I.V."/>
            <person name="Debuchy R."/>
            <person name="Gladieux P."/>
            <person name="Hiltunen Thoren M."/>
            <person name="Johannesson H."/>
        </authorList>
    </citation>
    <scope>NUCLEOTIDE SEQUENCE</scope>
    <source>
        <strain evidence="18">PSN324</strain>
    </source>
</reference>
<dbReference type="PROSITE" id="PS00026">
    <property type="entry name" value="CHIT_BIND_I_1"/>
    <property type="match status" value="1"/>
</dbReference>
<proteinExistence type="inferred from homology"/>
<keyword evidence="19" id="KW-1185">Reference proteome</keyword>
<dbReference type="PANTHER" id="PTHR11177">
    <property type="entry name" value="CHITINASE"/>
    <property type="match status" value="1"/>
</dbReference>
<dbReference type="InterPro" id="IPR050314">
    <property type="entry name" value="Glycosyl_Hydrlase_18"/>
</dbReference>
<dbReference type="InterPro" id="IPR011583">
    <property type="entry name" value="Chitinase_II/V-like_cat"/>
</dbReference>
<dbReference type="PROSITE" id="PS51910">
    <property type="entry name" value="GH18_2"/>
    <property type="match status" value="1"/>
</dbReference>
<accession>A0AAV9HS04</accession>
<protein>
    <recommendedName>
        <fullName evidence="4">chitinase</fullName>
        <ecNumber evidence="4">3.2.1.14</ecNumber>
    </recommendedName>
</protein>
<feature type="domain" description="GH18" evidence="17">
    <location>
        <begin position="182"/>
        <end position="543"/>
    </location>
</feature>
<evidence type="ECO:0000313" key="19">
    <source>
        <dbReference type="Proteomes" id="UP001321749"/>
    </source>
</evidence>
<dbReference type="PROSITE" id="PS01095">
    <property type="entry name" value="GH18_1"/>
    <property type="match status" value="1"/>
</dbReference>
<gene>
    <name evidence="18" type="ORF">QBC42DRAFT_222456</name>
</gene>
<dbReference type="InterPro" id="IPR017853">
    <property type="entry name" value="GH"/>
</dbReference>
<dbReference type="SUPFAM" id="SSF57016">
    <property type="entry name" value="Plant lectins/antimicrobial peptides"/>
    <property type="match status" value="1"/>
</dbReference>
<keyword evidence="8" id="KW-0146">Chitin degradation</keyword>
<dbReference type="SUPFAM" id="SSF51445">
    <property type="entry name" value="(Trans)glycosidases"/>
    <property type="match status" value="1"/>
</dbReference>
<dbReference type="GO" id="GO:0008843">
    <property type="term" value="F:endochitinase activity"/>
    <property type="evidence" value="ECO:0007669"/>
    <property type="project" value="UniProtKB-EC"/>
</dbReference>
<dbReference type="Gene3D" id="3.20.20.80">
    <property type="entry name" value="Glycosidases"/>
    <property type="match status" value="1"/>
</dbReference>
<evidence type="ECO:0000256" key="9">
    <source>
        <dbReference type="ARBA" id="ARBA00023277"/>
    </source>
</evidence>
<dbReference type="InterPro" id="IPR029070">
    <property type="entry name" value="Chitinase_insertion_sf"/>
</dbReference>
<dbReference type="GO" id="GO:0005576">
    <property type="term" value="C:extracellular region"/>
    <property type="evidence" value="ECO:0007669"/>
    <property type="project" value="UniProtKB-SubCell"/>
</dbReference>